<evidence type="ECO:0000256" key="6">
    <source>
        <dbReference type="ARBA" id="ARBA00023065"/>
    </source>
</evidence>
<keyword evidence="2" id="KW-0813">Transport</keyword>
<evidence type="ECO:0000256" key="4">
    <source>
        <dbReference type="ARBA" id="ARBA00022692"/>
    </source>
</evidence>
<keyword evidence="7" id="KW-0472">Membrane</keyword>
<feature type="disulfide bond" evidence="14">
    <location>
        <begin position="435"/>
        <end position="490"/>
    </location>
</feature>
<evidence type="ECO:0000256" key="8">
    <source>
        <dbReference type="ARBA" id="ARBA00023170"/>
    </source>
</evidence>
<keyword evidence="5" id="KW-1133">Transmembrane helix</keyword>
<evidence type="ECO:0000313" key="15">
    <source>
        <dbReference type="EMBL" id="CAB4001092.1"/>
    </source>
</evidence>
<keyword evidence="4" id="KW-0812">Transmembrane</keyword>
<evidence type="ECO:0000256" key="11">
    <source>
        <dbReference type="ARBA" id="ARBA00023303"/>
    </source>
</evidence>
<dbReference type="Gene3D" id="1.10.287.70">
    <property type="match status" value="1"/>
</dbReference>
<dbReference type="Pfam" id="PF00060">
    <property type="entry name" value="Lig_chan"/>
    <property type="match status" value="1"/>
</dbReference>
<dbReference type="GO" id="GO:0038023">
    <property type="term" value="F:signaling receptor activity"/>
    <property type="evidence" value="ECO:0007669"/>
    <property type="project" value="InterPro"/>
</dbReference>
<dbReference type="FunFam" id="1.10.287.70:FF:000143">
    <property type="entry name" value="Probable glutamate receptor"/>
    <property type="match status" value="1"/>
</dbReference>
<dbReference type="SUPFAM" id="SSF53822">
    <property type="entry name" value="Periplasmic binding protein-like I"/>
    <property type="match status" value="1"/>
</dbReference>
<dbReference type="AlphaFoldDB" id="A0A6S7I3X1"/>
<accession>A0A6S7I3X1</accession>
<dbReference type="InterPro" id="IPR001320">
    <property type="entry name" value="Iontro_rcpt_C"/>
</dbReference>
<evidence type="ECO:0000256" key="9">
    <source>
        <dbReference type="ARBA" id="ARBA00023180"/>
    </source>
</evidence>
<dbReference type="GO" id="GO:0005886">
    <property type="term" value="C:plasma membrane"/>
    <property type="evidence" value="ECO:0007669"/>
    <property type="project" value="UniProtKB-SubCell"/>
</dbReference>
<feature type="binding site" evidence="12">
    <location>
        <position position="195"/>
    </location>
    <ligand>
        <name>L-glutamate</name>
        <dbReference type="ChEBI" id="CHEBI:29985"/>
    </ligand>
</feature>
<proteinExistence type="predicted"/>
<dbReference type="SMART" id="SM00918">
    <property type="entry name" value="Lig_chan-Glu_bd"/>
    <property type="match status" value="1"/>
</dbReference>
<evidence type="ECO:0000256" key="12">
    <source>
        <dbReference type="PIRSR" id="PIRSR601508-1"/>
    </source>
</evidence>
<keyword evidence="10" id="KW-1071">Ligand-gated ion channel</keyword>
<dbReference type="SMART" id="SM00079">
    <property type="entry name" value="PBPe"/>
    <property type="match status" value="1"/>
</dbReference>
<feature type="site" description="Interaction with the cone snail toxin Con-ikot-ikot" evidence="13">
    <location>
        <position position="469"/>
    </location>
</feature>
<keyword evidence="8 15" id="KW-0675">Receptor</keyword>
<dbReference type="InterPro" id="IPR001638">
    <property type="entry name" value="Solute-binding_3/MltF_N"/>
</dbReference>
<feature type="binding site" evidence="12">
    <location>
        <position position="422"/>
    </location>
    <ligand>
        <name>L-glutamate</name>
        <dbReference type="ChEBI" id="CHEBI:29985"/>
    </ligand>
</feature>
<dbReference type="InterPro" id="IPR001508">
    <property type="entry name" value="Iono_Glu_rcpt_met"/>
</dbReference>
<dbReference type="OrthoDB" id="5984008at2759"/>
<evidence type="ECO:0000313" key="16">
    <source>
        <dbReference type="Proteomes" id="UP001152795"/>
    </source>
</evidence>
<dbReference type="EMBL" id="CACRXK020004000">
    <property type="protein sequence ID" value="CAB4001092.1"/>
    <property type="molecule type" value="Genomic_DNA"/>
</dbReference>
<sequence>MKVNNETLAAPNVTCIQCDQNNITKWSDGRTLFERMKAVSFAGELHPVSFTNEGSLQFQGYDLVNLGHRGFERVGYWDSSTGLTVNVSDISWLGEADAAPEASRHSMKNKTFQIVTIQEAPFSMKKYDNHTGNAAWEGFCMDMLTELAERLEFNYVLHGSFDGNFGGKSAETQEWNGMVREIVDGKADMAVAAFTISSIRQEVIDFSIPYIDLGLTVMMKKKESEKGLLAFMDPFTNDVWFLLFCSTMYVGLLLTLCSKLSPYGFYGQVVQANENVLGEDAMDDLEENQENMNLDESTFFSMGSLLGQGTDNQPKAISGKVIAAVWWMTGTIFVATYTANLAAFLTISKSGINIRSLEDLVNQNEIKYGTVQSSQPSQFFEQSNIPLYQKMWSHMQSADTLVESSSVAFEKVQKGDYAFVWDSAILDYAINQKPCNTFILNDLFSPLGYGIGLPLNSPYKDVISEEILKLRESGFLDKLKNEWFVHKGVCGQSKVKTPSTMVTVEIKDVLGVYMLVGGGVVLGFIFLLIECLYFTRRLVKHPNTEYPTYKQAFKARLKLIWADMKLRWISTRTKANKC</sequence>
<evidence type="ECO:0000256" key="13">
    <source>
        <dbReference type="PIRSR" id="PIRSR601508-2"/>
    </source>
</evidence>
<evidence type="ECO:0000256" key="2">
    <source>
        <dbReference type="ARBA" id="ARBA00022448"/>
    </source>
</evidence>
<keyword evidence="11" id="KW-0407">Ion channel</keyword>
<reference evidence="15" key="1">
    <citation type="submission" date="2020-04" db="EMBL/GenBank/DDBJ databases">
        <authorList>
            <person name="Alioto T."/>
            <person name="Alioto T."/>
            <person name="Gomez Garrido J."/>
        </authorList>
    </citation>
    <scope>NUCLEOTIDE SEQUENCE</scope>
    <source>
        <strain evidence="15">A484AB</strain>
    </source>
</reference>
<dbReference type="PANTHER" id="PTHR18966">
    <property type="entry name" value="IONOTROPIC GLUTAMATE RECEPTOR"/>
    <property type="match status" value="1"/>
</dbReference>
<dbReference type="FunFam" id="3.40.190.10:FF:000178">
    <property type="entry name" value="Glutamate receptor subunit"/>
    <property type="match status" value="1"/>
</dbReference>
<feature type="site" description="Crucial to convey clamshell closure to channel opening" evidence="13">
    <location>
        <position position="354"/>
    </location>
</feature>
<keyword evidence="16" id="KW-1185">Reference proteome</keyword>
<keyword evidence="6" id="KW-0406">Ion transport</keyword>
<name>A0A6S7I3X1_PARCT</name>
<protein>
    <submittedName>
        <fullName evidence="15">Glutamate receptor 2-like</fullName>
    </submittedName>
</protein>
<keyword evidence="3" id="KW-1003">Cell membrane</keyword>
<evidence type="ECO:0000256" key="3">
    <source>
        <dbReference type="ARBA" id="ARBA00022475"/>
    </source>
</evidence>
<dbReference type="SUPFAM" id="SSF53850">
    <property type="entry name" value="Periplasmic binding protein-like II"/>
    <property type="match status" value="1"/>
</dbReference>
<keyword evidence="14" id="KW-1015">Disulfide bond</keyword>
<comment type="subcellular location">
    <subcellularLocation>
        <location evidence="1">Cell membrane</location>
        <topology evidence="1">Multi-pass membrane protein</topology>
    </subcellularLocation>
</comment>
<dbReference type="InterPro" id="IPR019594">
    <property type="entry name" value="Glu/Gly-bd"/>
</dbReference>
<dbReference type="Gene3D" id="3.40.190.10">
    <property type="entry name" value="Periplasmic binding protein-like II"/>
    <property type="match status" value="2"/>
</dbReference>
<dbReference type="InterPro" id="IPR028082">
    <property type="entry name" value="Peripla_BP_I"/>
</dbReference>
<dbReference type="PRINTS" id="PR00177">
    <property type="entry name" value="NMDARECEPTOR"/>
</dbReference>
<keyword evidence="9" id="KW-0325">Glycoprotein</keyword>
<dbReference type="InterPro" id="IPR015683">
    <property type="entry name" value="Ionotropic_Glu_rcpt"/>
</dbReference>
<evidence type="ECO:0000256" key="7">
    <source>
        <dbReference type="ARBA" id="ARBA00023136"/>
    </source>
</evidence>
<organism evidence="15 16">
    <name type="scientific">Paramuricea clavata</name>
    <name type="common">Red gorgonian</name>
    <name type="synonym">Violescent sea-whip</name>
    <dbReference type="NCBI Taxonomy" id="317549"/>
    <lineage>
        <taxon>Eukaryota</taxon>
        <taxon>Metazoa</taxon>
        <taxon>Cnidaria</taxon>
        <taxon>Anthozoa</taxon>
        <taxon>Octocorallia</taxon>
        <taxon>Malacalcyonacea</taxon>
        <taxon>Plexauridae</taxon>
        <taxon>Paramuricea</taxon>
    </lineage>
</organism>
<dbReference type="Proteomes" id="UP001152795">
    <property type="component" value="Unassembled WGS sequence"/>
</dbReference>
<evidence type="ECO:0000256" key="14">
    <source>
        <dbReference type="PIRSR" id="PIRSR601508-3"/>
    </source>
</evidence>
<dbReference type="SMART" id="SM00062">
    <property type="entry name" value="PBPb"/>
    <property type="match status" value="1"/>
</dbReference>
<evidence type="ECO:0000256" key="1">
    <source>
        <dbReference type="ARBA" id="ARBA00004651"/>
    </source>
</evidence>
<evidence type="ECO:0000256" key="10">
    <source>
        <dbReference type="ARBA" id="ARBA00023286"/>
    </source>
</evidence>
<evidence type="ECO:0000256" key="5">
    <source>
        <dbReference type="ARBA" id="ARBA00022989"/>
    </source>
</evidence>
<gene>
    <name evidence="15" type="ORF">PACLA_8A076884</name>
</gene>
<dbReference type="CDD" id="cd13685">
    <property type="entry name" value="PBP2_iGluR_non_NMDA_like"/>
    <property type="match status" value="1"/>
</dbReference>
<dbReference type="Pfam" id="PF10613">
    <property type="entry name" value="Lig_chan-Glu_bd"/>
    <property type="match status" value="1"/>
</dbReference>
<comment type="caution">
    <text evidence="15">The sequence shown here is derived from an EMBL/GenBank/DDBJ whole genome shotgun (WGS) entry which is preliminary data.</text>
</comment>
<feature type="binding site" evidence="12">
    <location>
        <position position="200"/>
    </location>
    <ligand>
        <name>L-glutamate</name>
        <dbReference type="ChEBI" id="CHEBI:29985"/>
    </ligand>
</feature>
<dbReference type="GO" id="GO:0015276">
    <property type="term" value="F:ligand-gated monoatomic ion channel activity"/>
    <property type="evidence" value="ECO:0007669"/>
    <property type="project" value="InterPro"/>
</dbReference>